<proteinExistence type="predicted"/>
<gene>
    <name evidence="1" type="ORF">E4635_08280</name>
</gene>
<evidence type="ECO:0000313" key="1">
    <source>
        <dbReference type="EMBL" id="TGD57996.1"/>
    </source>
</evidence>
<dbReference type="RefSeq" id="WP_135526168.1">
    <property type="nucleotide sequence ID" value="NZ_SRLH01000004.1"/>
</dbReference>
<dbReference type="PROSITE" id="PS51257">
    <property type="entry name" value="PROKAR_LIPOPROTEIN"/>
    <property type="match status" value="1"/>
</dbReference>
<dbReference type="AlphaFoldDB" id="A0A4Z0L656"/>
<keyword evidence="2" id="KW-1185">Reference proteome</keyword>
<evidence type="ECO:0000313" key="2">
    <source>
        <dbReference type="Proteomes" id="UP000297407"/>
    </source>
</evidence>
<dbReference type="OrthoDB" id="8613168at2"/>
<name>A0A4Z0L656_9FLAO</name>
<reference evidence="1 2" key="1">
    <citation type="submission" date="2019-04" db="EMBL/GenBank/DDBJ databases">
        <title>Flavobacterium sp. strain DS2-A Genome sequencing and assembly.</title>
        <authorList>
            <person name="Kim I."/>
        </authorList>
    </citation>
    <scope>NUCLEOTIDE SEQUENCE [LARGE SCALE GENOMIC DNA]</scope>
    <source>
        <strain evidence="1 2">DS2-A</strain>
    </source>
</reference>
<dbReference type="Proteomes" id="UP000297407">
    <property type="component" value="Unassembled WGS sequence"/>
</dbReference>
<sequence length="160" mass="17799">MKRTIVTIALLIGVTIVSCNTKSEEKIPEAVIPASVATDVPYTEARNYFVKNSFREAQLSNPKISSQEKFEAIFGMARTMAKDGIPTPIDFSKQYVIAIINPVTDITTTLSVSTLKQKDNAIILNYDVEEGKKQSFSTQPFLLLVVDTTYQGEIITERNM</sequence>
<organism evidence="1 2">
    <name type="scientific">Flavobacterium humi</name>
    <dbReference type="NCBI Taxonomy" id="2562683"/>
    <lineage>
        <taxon>Bacteria</taxon>
        <taxon>Pseudomonadati</taxon>
        <taxon>Bacteroidota</taxon>
        <taxon>Flavobacteriia</taxon>
        <taxon>Flavobacteriales</taxon>
        <taxon>Flavobacteriaceae</taxon>
        <taxon>Flavobacterium</taxon>
    </lineage>
</organism>
<comment type="caution">
    <text evidence="1">The sequence shown here is derived from an EMBL/GenBank/DDBJ whole genome shotgun (WGS) entry which is preliminary data.</text>
</comment>
<protein>
    <submittedName>
        <fullName evidence="1">Uncharacterized protein</fullName>
    </submittedName>
</protein>
<accession>A0A4Z0L656</accession>
<dbReference type="EMBL" id="SRLH01000004">
    <property type="protein sequence ID" value="TGD57996.1"/>
    <property type="molecule type" value="Genomic_DNA"/>
</dbReference>